<protein>
    <submittedName>
        <fullName evidence="1">Uncharacterized protein</fullName>
    </submittedName>
</protein>
<accession>A0A0A0LD94</accession>
<dbReference type="Proteomes" id="UP000029981">
    <property type="component" value="Chromosome 3"/>
</dbReference>
<keyword evidence="2" id="KW-1185">Reference proteome</keyword>
<dbReference type="AlphaFoldDB" id="A0A0A0LD94"/>
<evidence type="ECO:0000313" key="1">
    <source>
        <dbReference type="EMBL" id="KGN58899.1"/>
    </source>
</evidence>
<sequence length="188" mass="21851">MSTWRHKLPTRRHFLLSQIGISVHPLAAHLSQSFTNLNDLFLFYYATHIPYLLFFPISRSADFRTVPDFLNLRLRGVLHLLVVEFEGDVFEKSVVSFSFFREEISVKEKSTEMNLFVCLFVPVLLLNVLRWDNVNPFVCNIKSRVFFFIKSSLSVIIFLDVTEARESKLLGKVIAMQVRARFSNLISS</sequence>
<reference evidence="1 2" key="3">
    <citation type="journal article" date="2010" name="BMC Genomics">
        <title>Transcriptome sequencing and comparative analysis of cucumber flowers with different sex types.</title>
        <authorList>
            <person name="Guo S."/>
            <person name="Zheng Y."/>
            <person name="Joung J.G."/>
            <person name="Liu S."/>
            <person name="Zhang Z."/>
            <person name="Crasta O.R."/>
            <person name="Sobral B.W."/>
            <person name="Xu Y."/>
            <person name="Huang S."/>
            <person name="Fei Z."/>
        </authorList>
    </citation>
    <scope>NUCLEOTIDE SEQUENCE [LARGE SCALE GENOMIC DNA]</scope>
    <source>
        <strain evidence="2">cv. 9930</strain>
    </source>
</reference>
<dbReference type="Gramene" id="KGN58899">
    <property type="protein sequence ID" value="KGN58899"/>
    <property type="gene ID" value="Csa_3G734990"/>
</dbReference>
<organism evidence="1 2">
    <name type="scientific">Cucumis sativus</name>
    <name type="common">Cucumber</name>
    <dbReference type="NCBI Taxonomy" id="3659"/>
    <lineage>
        <taxon>Eukaryota</taxon>
        <taxon>Viridiplantae</taxon>
        <taxon>Streptophyta</taxon>
        <taxon>Embryophyta</taxon>
        <taxon>Tracheophyta</taxon>
        <taxon>Spermatophyta</taxon>
        <taxon>Magnoliopsida</taxon>
        <taxon>eudicotyledons</taxon>
        <taxon>Gunneridae</taxon>
        <taxon>Pentapetalae</taxon>
        <taxon>rosids</taxon>
        <taxon>fabids</taxon>
        <taxon>Cucurbitales</taxon>
        <taxon>Cucurbitaceae</taxon>
        <taxon>Benincaseae</taxon>
        <taxon>Cucumis</taxon>
    </lineage>
</organism>
<reference evidence="1 2" key="1">
    <citation type="journal article" date="2009" name="Nat. Genet.">
        <title>The genome of the cucumber, Cucumis sativus L.</title>
        <authorList>
            <person name="Huang S."/>
            <person name="Li R."/>
            <person name="Zhang Z."/>
            <person name="Li L."/>
            <person name="Gu X."/>
            <person name="Fan W."/>
            <person name="Lucas W.J."/>
            <person name="Wang X."/>
            <person name="Xie B."/>
            <person name="Ni P."/>
            <person name="Ren Y."/>
            <person name="Zhu H."/>
            <person name="Li J."/>
            <person name="Lin K."/>
            <person name="Jin W."/>
            <person name="Fei Z."/>
            <person name="Li G."/>
            <person name="Staub J."/>
            <person name="Kilian A."/>
            <person name="van der Vossen E.A."/>
            <person name="Wu Y."/>
            <person name="Guo J."/>
            <person name="He J."/>
            <person name="Jia Z."/>
            <person name="Ren Y."/>
            <person name="Tian G."/>
            <person name="Lu Y."/>
            <person name="Ruan J."/>
            <person name="Qian W."/>
            <person name="Wang M."/>
            <person name="Huang Q."/>
            <person name="Li B."/>
            <person name="Xuan Z."/>
            <person name="Cao J."/>
            <person name="Asan"/>
            <person name="Wu Z."/>
            <person name="Zhang J."/>
            <person name="Cai Q."/>
            <person name="Bai Y."/>
            <person name="Zhao B."/>
            <person name="Han Y."/>
            <person name="Li Y."/>
            <person name="Li X."/>
            <person name="Wang S."/>
            <person name="Shi Q."/>
            <person name="Liu S."/>
            <person name="Cho W.K."/>
            <person name="Kim J.Y."/>
            <person name="Xu Y."/>
            <person name="Heller-Uszynska K."/>
            <person name="Miao H."/>
            <person name="Cheng Z."/>
            <person name="Zhang S."/>
            <person name="Wu J."/>
            <person name="Yang Y."/>
            <person name="Kang H."/>
            <person name="Li M."/>
            <person name="Liang H."/>
            <person name="Ren X."/>
            <person name="Shi Z."/>
            <person name="Wen M."/>
            <person name="Jian M."/>
            <person name="Yang H."/>
            <person name="Zhang G."/>
            <person name="Yang Z."/>
            <person name="Chen R."/>
            <person name="Liu S."/>
            <person name="Li J."/>
            <person name="Ma L."/>
            <person name="Liu H."/>
            <person name="Zhou Y."/>
            <person name="Zhao J."/>
            <person name="Fang X."/>
            <person name="Li G."/>
            <person name="Fang L."/>
            <person name="Li Y."/>
            <person name="Liu D."/>
            <person name="Zheng H."/>
            <person name="Zhang Y."/>
            <person name="Qin N."/>
            <person name="Li Z."/>
            <person name="Yang G."/>
            <person name="Yang S."/>
            <person name="Bolund L."/>
            <person name="Kristiansen K."/>
            <person name="Zheng H."/>
            <person name="Li S."/>
            <person name="Zhang X."/>
            <person name="Yang H."/>
            <person name="Wang J."/>
            <person name="Sun R."/>
            <person name="Zhang B."/>
            <person name="Jiang S."/>
            <person name="Wang J."/>
            <person name="Du Y."/>
            <person name="Li S."/>
        </authorList>
    </citation>
    <scope>NUCLEOTIDE SEQUENCE [LARGE SCALE GENOMIC DNA]</scope>
    <source>
        <strain evidence="2">cv. 9930</strain>
    </source>
</reference>
<proteinExistence type="predicted"/>
<evidence type="ECO:0000313" key="2">
    <source>
        <dbReference type="Proteomes" id="UP000029981"/>
    </source>
</evidence>
<reference evidence="1 2" key="4">
    <citation type="journal article" date="2011" name="BMC Genomics">
        <title>RNA-Seq improves annotation of protein-coding genes in the cucumber genome.</title>
        <authorList>
            <person name="Li Z."/>
            <person name="Zhang Z."/>
            <person name="Yan P."/>
            <person name="Huang S."/>
            <person name="Fei Z."/>
            <person name="Lin K."/>
        </authorList>
    </citation>
    <scope>NUCLEOTIDE SEQUENCE [LARGE SCALE GENOMIC DNA]</scope>
    <source>
        <strain evidence="2">cv. 9930</strain>
    </source>
</reference>
<name>A0A0A0LD94_CUCSA</name>
<reference evidence="1 2" key="2">
    <citation type="journal article" date="2009" name="PLoS ONE">
        <title>An integrated genetic and cytogenetic map of the cucumber genome.</title>
        <authorList>
            <person name="Ren Y."/>
            <person name="Zhang Z."/>
            <person name="Liu J."/>
            <person name="Staub J.E."/>
            <person name="Han Y."/>
            <person name="Cheng Z."/>
            <person name="Li X."/>
            <person name="Lu J."/>
            <person name="Miao H."/>
            <person name="Kang H."/>
            <person name="Xie B."/>
            <person name="Gu X."/>
            <person name="Wang X."/>
            <person name="Du Y."/>
            <person name="Jin W."/>
            <person name="Huang S."/>
        </authorList>
    </citation>
    <scope>NUCLEOTIDE SEQUENCE [LARGE SCALE GENOMIC DNA]</scope>
    <source>
        <strain evidence="2">cv. 9930</strain>
    </source>
</reference>
<dbReference type="EMBL" id="CM002924">
    <property type="protein sequence ID" value="KGN58899.1"/>
    <property type="molecule type" value="Genomic_DNA"/>
</dbReference>
<gene>
    <name evidence="1" type="ORF">Csa_3G734990</name>
</gene>